<organism evidence="12 13">
    <name type="scientific">Pacificimonas flava</name>
    <dbReference type="NCBI Taxonomy" id="1234595"/>
    <lineage>
        <taxon>Bacteria</taxon>
        <taxon>Pseudomonadati</taxon>
        <taxon>Pseudomonadota</taxon>
        <taxon>Alphaproteobacteria</taxon>
        <taxon>Sphingomonadales</taxon>
        <taxon>Sphingosinicellaceae</taxon>
        <taxon>Pacificimonas</taxon>
    </lineage>
</organism>
<feature type="compositionally biased region" description="Low complexity" evidence="10">
    <location>
        <begin position="238"/>
        <end position="259"/>
    </location>
</feature>
<feature type="domain" description="Tr-type G" evidence="11">
    <location>
        <begin position="409"/>
        <end position="579"/>
    </location>
</feature>
<gene>
    <name evidence="8" type="primary">infB</name>
    <name evidence="12" type="ORF">C725_1821</name>
</gene>
<comment type="subcellular location">
    <subcellularLocation>
        <location evidence="8">Cytoplasm</location>
    </subcellularLocation>
</comment>
<dbReference type="CDD" id="cd03702">
    <property type="entry name" value="IF2_mtIF2_II"/>
    <property type="match status" value="1"/>
</dbReference>
<feature type="binding site" evidence="8">
    <location>
        <begin position="418"/>
        <end position="425"/>
    </location>
    <ligand>
        <name>GTP</name>
        <dbReference type="ChEBI" id="CHEBI:37565"/>
    </ligand>
</feature>
<protein>
    <recommendedName>
        <fullName evidence="2 8">Translation initiation factor IF-2</fullName>
    </recommendedName>
</protein>
<dbReference type="PANTHER" id="PTHR43381:SF5">
    <property type="entry name" value="TR-TYPE G DOMAIN-CONTAINING PROTEIN"/>
    <property type="match status" value="1"/>
</dbReference>
<dbReference type="Pfam" id="PF04760">
    <property type="entry name" value="IF2_N"/>
    <property type="match status" value="1"/>
</dbReference>
<evidence type="ECO:0000256" key="9">
    <source>
        <dbReference type="RuleBase" id="RU000644"/>
    </source>
</evidence>
<sequence>MSDEKKTLGTRKPLGVKKTVDVGKVQQQFSHGRKKSVVVERKRRFVKKPGEDAPKEEVQDTAPPAAPAAPEKRAMPPIPPMPTPPPPAPAPTPAPAAKKAEPKPEDTTAEEPKVAEDAKPAETEAPKAKAEPAPAPAPTPAPAAPKRAAAKPARPAPKPTPAPPQTPMSRKELQAKLLREAEEDRLRMAEEARRREDTAKQNAIEEEARRAEENRRREAEEARLAAEREKAEREAEKAAAAAPQTPATAAPASDGAARPGLRKDKDDKRKAAAPTRGRGGERKSGKLTISAATRGEDSRVPSMARLRRMREKEKRGQFNPAEAKRQVRDVVVPEAITIQELANRMAERGADLVKKLFAQGEMVTVNQTIDQDTAELLVEDFGHRVKRVSEADVEIGLTGQEDDEKDLKPRAPVVTIMGHVDHGKTSLLDALRGTDVTGGEAGGITQHIGAYQIQPENSGPITFLDTPGHAAFTEMRSRGANVTDIVILVVAADDGLMPQTIEAIAHTKAAGVPMIVAINKMDKPGADPTTVRTRLLEHEVIVEEMSGDVQDVEVSALKKQGLDKLIDAINLQAELLELKANPDRDAEATVIEAKLDKGRGPVATVLVNKGTLKRGDIFVVGAEQGKVRALVDEHGKQVKEAGPSKPVEVLGLSGVPMAGDNLTVVESDARAREVAEYRAGEMKKKRLATAPTSVDALFGALSDKAQEYAVVVKGDVQGSVEAIVSALHGLSTDDIKVRVLHSGVGAITESDVTLAAASGAPIYGFNVRPNAKAREVAEQKGAELRYYDVIYDLIDETKLAMAGQLGPERIENVVGRAEVKEVFPAGKTGKAAGLLVTDGIIKQGIRTRLTRDDVIIYNGKVASLRRFKDDVQEVRAGLECGVVFDSFKDIQPGDYLETFEVEERERVL</sequence>
<dbReference type="HAMAP" id="MF_00100_B">
    <property type="entry name" value="IF_2_B"/>
    <property type="match status" value="1"/>
</dbReference>
<dbReference type="NCBIfam" id="TIGR00487">
    <property type="entry name" value="IF-2"/>
    <property type="match status" value="1"/>
</dbReference>
<comment type="similarity">
    <text evidence="1 8 9">Belongs to the TRAFAC class translation factor GTPase superfamily. Classic translation factor GTPase family. IF-2 subfamily.</text>
</comment>
<feature type="compositionally biased region" description="Pro residues" evidence="10">
    <location>
        <begin position="133"/>
        <end position="143"/>
    </location>
</feature>
<feature type="region of interest" description="Disordered" evidence="10">
    <location>
        <begin position="25"/>
        <end position="301"/>
    </location>
</feature>
<dbReference type="Pfam" id="PF08364">
    <property type="entry name" value="IF2_assoc"/>
    <property type="match status" value="1"/>
</dbReference>
<reference evidence="12 13" key="1">
    <citation type="journal article" date="2013" name="Genome Announc.">
        <title>Draft Genome Sequence of Strain JLT2015T, Belonging to the Family Sphingomonadaceae of the Alphaproteobacteria.</title>
        <authorList>
            <person name="Tang K."/>
            <person name="Liu K."/>
            <person name="Li S."/>
            <person name="Jiao N."/>
        </authorList>
    </citation>
    <scope>NUCLEOTIDE SEQUENCE [LARGE SCALE GENOMIC DNA]</scope>
    <source>
        <strain evidence="12 13">JLT2015</strain>
    </source>
</reference>
<keyword evidence="5 8" id="KW-0547">Nucleotide-binding</keyword>
<dbReference type="InterPro" id="IPR009000">
    <property type="entry name" value="Transl_B-barrel_sf"/>
</dbReference>
<dbReference type="GO" id="GO:0003924">
    <property type="term" value="F:GTPase activity"/>
    <property type="evidence" value="ECO:0007669"/>
    <property type="project" value="UniProtKB-UniRule"/>
</dbReference>
<feature type="compositionally biased region" description="Pro residues" evidence="10">
    <location>
        <begin position="154"/>
        <end position="166"/>
    </location>
</feature>
<dbReference type="InterPro" id="IPR015760">
    <property type="entry name" value="TIF_IF2"/>
</dbReference>
<feature type="binding site" evidence="8">
    <location>
        <begin position="519"/>
        <end position="522"/>
    </location>
    <ligand>
        <name>GTP</name>
        <dbReference type="ChEBI" id="CHEBI:37565"/>
    </ligand>
</feature>
<dbReference type="FunFam" id="2.40.30.10:FF:000007">
    <property type="entry name" value="Translation initiation factor IF-2"/>
    <property type="match status" value="1"/>
</dbReference>
<feature type="compositionally biased region" description="Low complexity" evidence="10">
    <location>
        <begin position="144"/>
        <end position="153"/>
    </location>
</feature>
<dbReference type="InterPro" id="IPR027417">
    <property type="entry name" value="P-loop_NTPase"/>
</dbReference>
<dbReference type="SUPFAM" id="SSF50447">
    <property type="entry name" value="Translation proteins"/>
    <property type="match status" value="2"/>
</dbReference>
<dbReference type="InterPro" id="IPR005225">
    <property type="entry name" value="Small_GTP-bd"/>
</dbReference>
<evidence type="ECO:0000256" key="2">
    <source>
        <dbReference type="ARBA" id="ARBA00020675"/>
    </source>
</evidence>
<dbReference type="PATRIC" id="fig|1234595.3.peg.1824"/>
<dbReference type="Pfam" id="PF00009">
    <property type="entry name" value="GTP_EFTU"/>
    <property type="match status" value="1"/>
</dbReference>
<dbReference type="Gene3D" id="3.40.50.300">
    <property type="entry name" value="P-loop containing nucleotide triphosphate hydrolases"/>
    <property type="match status" value="1"/>
</dbReference>
<dbReference type="FunFam" id="2.40.30.10:FF:000008">
    <property type="entry name" value="Translation initiation factor IF-2"/>
    <property type="match status" value="1"/>
</dbReference>
<proteinExistence type="inferred from homology"/>
<feature type="compositionally biased region" description="Basic and acidic residues" evidence="10">
    <location>
        <begin position="261"/>
        <end position="270"/>
    </location>
</feature>
<dbReference type="InterPro" id="IPR000795">
    <property type="entry name" value="T_Tr_GTP-bd_dom"/>
</dbReference>
<name>M2TM17_9SPHN</name>
<dbReference type="InterPro" id="IPR044145">
    <property type="entry name" value="IF2_II"/>
</dbReference>
<dbReference type="PANTHER" id="PTHR43381">
    <property type="entry name" value="TRANSLATION INITIATION FACTOR IF-2-RELATED"/>
    <property type="match status" value="1"/>
</dbReference>
<evidence type="ECO:0000256" key="3">
    <source>
        <dbReference type="ARBA" id="ARBA00022490"/>
    </source>
</evidence>
<dbReference type="RefSeq" id="WP_008602073.1">
    <property type="nucleotide sequence ID" value="NZ_AMRV01000005.1"/>
</dbReference>
<dbReference type="InterPro" id="IPR036925">
    <property type="entry name" value="TIF_IF2_dom3_sf"/>
</dbReference>
<evidence type="ECO:0000256" key="7">
    <source>
        <dbReference type="ARBA" id="ARBA00023134"/>
    </source>
</evidence>
<dbReference type="InterPro" id="IPR006847">
    <property type="entry name" value="IF2_N"/>
</dbReference>
<dbReference type="OrthoDB" id="9811804at2"/>
<evidence type="ECO:0000256" key="5">
    <source>
        <dbReference type="ARBA" id="ARBA00022741"/>
    </source>
</evidence>
<comment type="caution">
    <text evidence="12">The sequence shown here is derived from an EMBL/GenBank/DDBJ whole genome shotgun (WGS) entry which is preliminary data.</text>
</comment>
<dbReference type="Gene3D" id="3.40.50.10050">
    <property type="entry name" value="Translation initiation factor IF- 2, domain 3"/>
    <property type="match status" value="1"/>
</dbReference>
<accession>M2TM17</accession>
<evidence type="ECO:0000256" key="1">
    <source>
        <dbReference type="ARBA" id="ARBA00007733"/>
    </source>
</evidence>
<dbReference type="FunFam" id="3.40.50.10050:FF:000001">
    <property type="entry name" value="Translation initiation factor IF-2"/>
    <property type="match status" value="1"/>
</dbReference>
<dbReference type="Pfam" id="PF22042">
    <property type="entry name" value="EF-G_D2"/>
    <property type="match status" value="1"/>
</dbReference>
<dbReference type="AlphaFoldDB" id="M2TM17"/>
<evidence type="ECO:0000313" key="13">
    <source>
        <dbReference type="Proteomes" id="UP000011717"/>
    </source>
</evidence>
<dbReference type="InterPro" id="IPR000178">
    <property type="entry name" value="TF_IF2_bacterial-like"/>
</dbReference>
<feature type="compositionally biased region" description="Basic and acidic residues" evidence="10">
    <location>
        <begin position="206"/>
        <end position="237"/>
    </location>
</feature>
<feature type="compositionally biased region" description="Pro residues" evidence="10">
    <location>
        <begin position="76"/>
        <end position="94"/>
    </location>
</feature>
<evidence type="ECO:0000256" key="8">
    <source>
        <dbReference type="HAMAP-Rule" id="MF_00100"/>
    </source>
</evidence>
<dbReference type="Pfam" id="PF11987">
    <property type="entry name" value="IF-2"/>
    <property type="match status" value="1"/>
</dbReference>
<feature type="compositionally biased region" description="Basic and acidic residues" evidence="10">
    <location>
        <begin position="48"/>
        <end position="58"/>
    </location>
</feature>
<dbReference type="EMBL" id="AMRV01000005">
    <property type="protein sequence ID" value="EMD82781.1"/>
    <property type="molecule type" value="Genomic_DNA"/>
</dbReference>
<dbReference type="GO" id="GO:0005525">
    <property type="term" value="F:GTP binding"/>
    <property type="evidence" value="ECO:0007669"/>
    <property type="project" value="UniProtKB-KW"/>
</dbReference>
<feature type="compositionally biased region" description="Basic residues" evidence="10">
    <location>
        <begin position="31"/>
        <end position="47"/>
    </location>
</feature>
<dbReference type="CDD" id="cd01887">
    <property type="entry name" value="IF2_eIF5B"/>
    <property type="match status" value="1"/>
</dbReference>
<dbReference type="GO" id="GO:0005829">
    <property type="term" value="C:cytosol"/>
    <property type="evidence" value="ECO:0007669"/>
    <property type="project" value="TreeGrafter"/>
</dbReference>
<keyword evidence="7 8" id="KW-0342">GTP-binding</keyword>
<dbReference type="Gene3D" id="2.40.30.10">
    <property type="entry name" value="Translation factors"/>
    <property type="match status" value="2"/>
</dbReference>
<dbReference type="PROSITE" id="PS51722">
    <property type="entry name" value="G_TR_2"/>
    <property type="match status" value="1"/>
</dbReference>
<comment type="caution">
    <text evidence="8">Lacks conserved residue(s) required for the propagation of feature annotation.</text>
</comment>
<dbReference type="InterPro" id="IPR053905">
    <property type="entry name" value="EF-G-like_DII"/>
</dbReference>
<keyword evidence="4 8" id="KW-0396">Initiation factor</keyword>
<dbReference type="InterPro" id="IPR013575">
    <property type="entry name" value="IF2_assoc_dom_bac"/>
</dbReference>
<comment type="function">
    <text evidence="8 9">One of the essential components for the initiation of protein synthesis. Protects formylmethionyl-tRNA from spontaneous hydrolysis and promotes its binding to the 30S ribosomal subunits. Also involved in the hydrolysis of GTP during the formation of the 70S ribosomal complex.</text>
</comment>
<evidence type="ECO:0000256" key="4">
    <source>
        <dbReference type="ARBA" id="ARBA00022540"/>
    </source>
</evidence>
<keyword evidence="6 8" id="KW-0648">Protein biosynthesis</keyword>
<evidence type="ECO:0000256" key="10">
    <source>
        <dbReference type="SAM" id="MobiDB-lite"/>
    </source>
</evidence>
<feature type="compositionally biased region" description="Basic and acidic residues" evidence="10">
    <location>
        <begin position="169"/>
        <end position="199"/>
    </location>
</feature>
<evidence type="ECO:0000259" key="11">
    <source>
        <dbReference type="PROSITE" id="PS51722"/>
    </source>
</evidence>
<feature type="compositionally biased region" description="Basic and acidic residues" evidence="10">
    <location>
        <begin position="98"/>
        <end position="130"/>
    </location>
</feature>
<dbReference type="CDD" id="cd03692">
    <property type="entry name" value="mtIF2_IVc"/>
    <property type="match status" value="1"/>
</dbReference>
<keyword evidence="13" id="KW-1185">Reference proteome</keyword>
<dbReference type="GO" id="GO:0003743">
    <property type="term" value="F:translation initiation factor activity"/>
    <property type="evidence" value="ECO:0007669"/>
    <property type="project" value="UniProtKB-UniRule"/>
</dbReference>
<keyword evidence="3 8" id="KW-0963">Cytoplasm</keyword>
<dbReference type="SUPFAM" id="SSF52540">
    <property type="entry name" value="P-loop containing nucleoside triphosphate hydrolases"/>
    <property type="match status" value="1"/>
</dbReference>
<dbReference type="NCBIfam" id="TIGR00231">
    <property type="entry name" value="small_GTP"/>
    <property type="match status" value="1"/>
</dbReference>
<dbReference type="FunFam" id="3.40.50.300:FF:000019">
    <property type="entry name" value="Translation initiation factor IF-2"/>
    <property type="match status" value="1"/>
</dbReference>
<evidence type="ECO:0000313" key="12">
    <source>
        <dbReference type="EMBL" id="EMD82781.1"/>
    </source>
</evidence>
<feature type="binding site" evidence="8">
    <location>
        <begin position="465"/>
        <end position="469"/>
    </location>
    <ligand>
        <name>GTP</name>
        <dbReference type="ChEBI" id="CHEBI:37565"/>
    </ligand>
</feature>
<dbReference type="SUPFAM" id="SSF52156">
    <property type="entry name" value="Initiation factor IF2/eIF5b, domain 3"/>
    <property type="match status" value="1"/>
</dbReference>
<dbReference type="PRINTS" id="PR01217">
    <property type="entry name" value="PRICHEXTENSN"/>
</dbReference>
<dbReference type="PROSITE" id="PS01176">
    <property type="entry name" value="IF2"/>
    <property type="match status" value="1"/>
</dbReference>
<dbReference type="Proteomes" id="UP000011717">
    <property type="component" value="Unassembled WGS sequence"/>
</dbReference>
<evidence type="ECO:0000256" key="6">
    <source>
        <dbReference type="ARBA" id="ARBA00022917"/>
    </source>
</evidence>
<dbReference type="InterPro" id="IPR023115">
    <property type="entry name" value="TIF_IF2_dom3"/>
</dbReference>